<gene>
    <name evidence="1" type="ORF">GCM10009544_32760</name>
</gene>
<accession>A0ABP3K352</accession>
<keyword evidence="2" id="KW-1185">Reference proteome</keyword>
<reference evidence="2" key="1">
    <citation type="journal article" date="2019" name="Int. J. Syst. Evol. Microbiol.">
        <title>The Global Catalogue of Microorganisms (GCM) 10K type strain sequencing project: providing services to taxonomists for standard genome sequencing and annotation.</title>
        <authorList>
            <consortium name="The Broad Institute Genomics Platform"/>
            <consortium name="The Broad Institute Genome Sequencing Center for Infectious Disease"/>
            <person name="Wu L."/>
            <person name="Ma J."/>
        </authorList>
    </citation>
    <scope>NUCLEOTIDE SEQUENCE [LARGE SCALE GENOMIC DNA]</scope>
    <source>
        <strain evidence="2">JCM 10649</strain>
    </source>
</reference>
<evidence type="ECO:0000313" key="1">
    <source>
        <dbReference type="EMBL" id="GAA0467923.1"/>
    </source>
</evidence>
<comment type="caution">
    <text evidence="1">The sequence shown here is derived from an EMBL/GenBank/DDBJ whole genome shotgun (WGS) entry which is preliminary data.</text>
</comment>
<dbReference type="Proteomes" id="UP001499895">
    <property type="component" value="Unassembled WGS sequence"/>
</dbReference>
<evidence type="ECO:0000313" key="2">
    <source>
        <dbReference type="Proteomes" id="UP001499895"/>
    </source>
</evidence>
<name>A0ABP3K352_9ACTN</name>
<sequence length="87" mass="9200">MASTPAGKPKTFPPSFPAWFISVGLRCRPCAFCGFDGMPGGRPLLGPQAGSPPVAERHIAWHTRQVFRGEARSTGRPSSPAAITLVP</sequence>
<protein>
    <submittedName>
        <fullName evidence="1">Uncharacterized protein</fullName>
    </submittedName>
</protein>
<proteinExistence type="predicted"/>
<organism evidence="1 2">
    <name type="scientific">Streptomyces stramineus</name>
    <dbReference type="NCBI Taxonomy" id="173861"/>
    <lineage>
        <taxon>Bacteria</taxon>
        <taxon>Bacillati</taxon>
        <taxon>Actinomycetota</taxon>
        <taxon>Actinomycetes</taxon>
        <taxon>Kitasatosporales</taxon>
        <taxon>Streptomycetaceae</taxon>
        <taxon>Streptomyces</taxon>
    </lineage>
</organism>
<dbReference type="EMBL" id="BAAAHB010000032">
    <property type="protein sequence ID" value="GAA0467923.1"/>
    <property type="molecule type" value="Genomic_DNA"/>
</dbReference>